<dbReference type="Proteomes" id="UP000256294">
    <property type="component" value="Unassembled WGS sequence"/>
</dbReference>
<evidence type="ECO:0000313" key="3">
    <source>
        <dbReference type="EMBL" id="REF28697.1"/>
    </source>
</evidence>
<proteinExistence type="predicted"/>
<gene>
    <name evidence="3" type="ORF">BDD26_3651</name>
</gene>
<reference evidence="3 4" key="1">
    <citation type="submission" date="2018-08" db="EMBL/GenBank/DDBJ databases">
        <title>Genomic Encyclopedia of Archaeal and Bacterial Type Strains, Phase II (KMG-II): from individual species to whole genera.</title>
        <authorList>
            <person name="Goeker M."/>
        </authorList>
    </citation>
    <scope>NUCLEOTIDE SEQUENCE [LARGE SCALE GENOMIC DNA]</scope>
    <source>
        <strain evidence="3 4">DSM 17905</strain>
    </source>
</reference>
<sequence>MSELSSDTNSYKFYDANLLVGQRIQCRRKELGITATDLAKRIGTTQQQLSRYERGTNRISITHLVAICDELNTPISWFFIDCFEEKNEIKVYSHISKEDTELKERFEQIWPRLSYKQHRTLILFLDEHLKA</sequence>
<organism evidence="3 4">
    <name type="scientific">Xenorhabdus cabanillasii</name>
    <dbReference type="NCBI Taxonomy" id="351673"/>
    <lineage>
        <taxon>Bacteria</taxon>
        <taxon>Pseudomonadati</taxon>
        <taxon>Pseudomonadota</taxon>
        <taxon>Gammaproteobacteria</taxon>
        <taxon>Enterobacterales</taxon>
        <taxon>Morganellaceae</taxon>
        <taxon>Xenorhabdus</taxon>
    </lineage>
</organism>
<feature type="domain" description="HTH cro/C1-type" evidence="2">
    <location>
        <begin position="28"/>
        <end position="78"/>
    </location>
</feature>
<dbReference type="GO" id="GO:0003677">
    <property type="term" value="F:DNA binding"/>
    <property type="evidence" value="ECO:0007669"/>
    <property type="project" value="UniProtKB-KW"/>
</dbReference>
<evidence type="ECO:0000259" key="2">
    <source>
        <dbReference type="PROSITE" id="PS50943"/>
    </source>
</evidence>
<dbReference type="SUPFAM" id="SSF47413">
    <property type="entry name" value="lambda repressor-like DNA-binding domains"/>
    <property type="match status" value="1"/>
</dbReference>
<keyword evidence="1" id="KW-0238">DNA-binding</keyword>
<dbReference type="InterPro" id="IPR001387">
    <property type="entry name" value="Cro/C1-type_HTH"/>
</dbReference>
<dbReference type="PANTHER" id="PTHR46558">
    <property type="entry name" value="TRACRIPTIONAL REGULATORY PROTEIN-RELATED-RELATED"/>
    <property type="match status" value="1"/>
</dbReference>
<dbReference type="PANTHER" id="PTHR46558:SF3">
    <property type="entry name" value="TRANSCRIPTIONAL REGULATOR"/>
    <property type="match status" value="1"/>
</dbReference>
<dbReference type="InterPro" id="IPR010982">
    <property type="entry name" value="Lambda_DNA-bd_dom_sf"/>
</dbReference>
<dbReference type="CDD" id="cd00093">
    <property type="entry name" value="HTH_XRE"/>
    <property type="match status" value="1"/>
</dbReference>
<protein>
    <submittedName>
        <fullName evidence="3">Transcriptional regulator with XRE-family HTH domain</fullName>
    </submittedName>
</protein>
<dbReference type="RefSeq" id="WP_115827310.1">
    <property type="nucleotide sequence ID" value="NZ_QTUB01000001.1"/>
</dbReference>
<accession>A0A3D9UHB8</accession>
<evidence type="ECO:0000313" key="4">
    <source>
        <dbReference type="Proteomes" id="UP000256294"/>
    </source>
</evidence>
<dbReference type="EMBL" id="QTUB01000001">
    <property type="protein sequence ID" value="REF28697.1"/>
    <property type="molecule type" value="Genomic_DNA"/>
</dbReference>
<dbReference type="Gene3D" id="1.10.260.40">
    <property type="entry name" value="lambda repressor-like DNA-binding domains"/>
    <property type="match status" value="1"/>
</dbReference>
<dbReference type="AlphaFoldDB" id="A0A3D9UHB8"/>
<name>A0A3D9UHB8_9GAMM</name>
<evidence type="ECO:0000256" key="1">
    <source>
        <dbReference type="ARBA" id="ARBA00023125"/>
    </source>
</evidence>
<comment type="caution">
    <text evidence="3">The sequence shown here is derived from an EMBL/GenBank/DDBJ whole genome shotgun (WGS) entry which is preliminary data.</text>
</comment>
<dbReference type="PROSITE" id="PS50943">
    <property type="entry name" value="HTH_CROC1"/>
    <property type="match status" value="1"/>
</dbReference>
<dbReference type="Pfam" id="PF01381">
    <property type="entry name" value="HTH_3"/>
    <property type="match status" value="1"/>
</dbReference>
<dbReference type="SMART" id="SM00530">
    <property type="entry name" value="HTH_XRE"/>
    <property type="match status" value="1"/>
</dbReference>
<keyword evidence="4" id="KW-1185">Reference proteome</keyword>